<evidence type="ECO:0000313" key="4">
    <source>
        <dbReference type="Proteomes" id="UP000011519"/>
    </source>
</evidence>
<dbReference type="InterPro" id="IPR050194">
    <property type="entry name" value="Glycosyltransferase_grp1"/>
</dbReference>
<gene>
    <name evidence="3" type="ORF">C483_00939</name>
</gene>
<dbReference type="PATRIC" id="fig|1227493.4.peg.169"/>
<dbReference type="GO" id="GO:0016757">
    <property type="term" value="F:glycosyltransferase activity"/>
    <property type="evidence" value="ECO:0007669"/>
    <property type="project" value="InterPro"/>
</dbReference>
<protein>
    <submittedName>
        <fullName evidence="3">Group 1 glycosyl transferase</fullName>
    </submittedName>
</protein>
<dbReference type="Pfam" id="PF13439">
    <property type="entry name" value="Glyco_transf_4"/>
    <property type="match status" value="1"/>
</dbReference>
<dbReference type="InterPro" id="IPR028098">
    <property type="entry name" value="Glyco_trans_4-like_N"/>
</dbReference>
<sequence>MLFHISDHLTKKGYNVDFLVSNASGDFADKVPEGVSLINLKSDRELASLPKISRYLRKTEPDILLSTTHSSIVIAHLSLIISNCETEMISRQGTVLTKHFENQDGIKNKIVYELMKHLIPRADKVIAISEGVKTDLVQCTGLSESDISVIYNPAITSVADIEQKAQEETEHPWLSQKDNPVILGAGRLVQQKGFSTLLRAFKSITDTRDCRLIILGEGEDRGKLENYAKELGIYDLVSLPGYIDNPYSYMGSADVFALSSEWEGFGIVLVEAMACGTPVVSTDCESGPEEILENGRFGPLVNVGNYEQLADSIQDMLDDPIPGSMLKQRAEDFDLDNVQQYEEIIYE</sequence>
<reference evidence="3 4" key="1">
    <citation type="journal article" date="2014" name="PLoS Genet.">
        <title>Phylogenetically driven sequencing of extremely halophilic archaea reveals strategies for static and dynamic osmo-response.</title>
        <authorList>
            <person name="Becker E.A."/>
            <person name="Seitzer P.M."/>
            <person name="Tritt A."/>
            <person name="Larsen D."/>
            <person name="Krusor M."/>
            <person name="Yao A.I."/>
            <person name="Wu D."/>
            <person name="Madern D."/>
            <person name="Eisen J.A."/>
            <person name="Darling A.E."/>
            <person name="Facciotti M.T."/>
        </authorList>
    </citation>
    <scope>NUCLEOTIDE SEQUENCE [LARGE SCALE GENOMIC DNA]</scope>
    <source>
        <strain evidence="3 4">JCM 10989</strain>
    </source>
</reference>
<accession>M0ACS0</accession>
<dbReference type="InterPro" id="IPR001296">
    <property type="entry name" value="Glyco_trans_1"/>
</dbReference>
<keyword evidence="4" id="KW-1185">Reference proteome</keyword>
<dbReference type="AlphaFoldDB" id="M0ACS0"/>
<evidence type="ECO:0000259" key="1">
    <source>
        <dbReference type="Pfam" id="PF00534"/>
    </source>
</evidence>
<name>M0ACS0_9EURY</name>
<evidence type="ECO:0000259" key="2">
    <source>
        <dbReference type="Pfam" id="PF13439"/>
    </source>
</evidence>
<dbReference type="STRING" id="1227493.C483_00939"/>
<dbReference type="SUPFAM" id="SSF53756">
    <property type="entry name" value="UDP-Glycosyltransferase/glycogen phosphorylase"/>
    <property type="match status" value="1"/>
</dbReference>
<keyword evidence="3" id="KW-0808">Transferase</keyword>
<dbReference type="PANTHER" id="PTHR45947">
    <property type="entry name" value="SULFOQUINOVOSYL TRANSFERASE SQD2"/>
    <property type="match status" value="1"/>
</dbReference>
<dbReference type="EMBL" id="AOIM01000007">
    <property type="protein sequence ID" value="ELY95667.1"/>
    <property type="molecule type" value="Genomic_DNA"/>
</dbReference>
<feature type="domain" description="Glycosyltransferase subfamily 4-like N-terminal" evidence="2">
    <location>
        <begin position="3"/>
        <end position="153"/>
    </location>
</feature>
<dbReference type="Pfam" id="PF00534">
    <property type="entry name" value="Glycos_transf_1"/>
    <property type="match status" value="1"/>
</dbReference>
<proteinExistence type="predicted"/>
<dbReference type="Gene3D" id="3.40.50.2000">
    <property type="entry name" value="Glycogen Phosphorylase B"/>
    <property type="match status" value="2"/>
</dbReference>
<evidence type="ECO:0000313" key="3">
    <source>
        <dbReference type="EMBL" id="ELY95667.1"/>
    </source>
</evidence>
<dbReference type="CDD" id="cd03811">
    <property type="entry name" value="GT4_GT28_WabH-like"/>
    <property type="match status" value="1"/>
</dbReference>
<dbReference type="PANTHER" id="PTHR45947:SF3">
    <property type="entry name" value="SULFOQUINOVOSYL TRANSFERASE SQD2"/>
    <property type="match status" value="1"/>
</dbReference>
<comment type="caution">
    <text evidence="3">The sequence shown here is derived from an EMBL/GenBank/DDBJ whole genome shotgun (WGS) entry which is preliminary data.</text>
</comment>
<feature type="domain" description="Glycosyl transferase family 1" evidence="1">
    <location>
        <begin position="167"/>
        <end position="331"/>
    </location>
</feature>
<dbReference type="Proteomes" id="UP000011519">
    <property type="component" value="Unassembled WGS sequence"/>
</dbReference>
<organism evidence="3 4">
    <name type="scientific">Natrialba hulunbeirensis JCM 10989</name>
    <dbReference type="NCBI Taxonomy" id="1227493"/>
    <lineage>
        <taxon>Archaea</taxon>
        <taxon>Methanobacteriati</taxon>
        <taxon>Methanobacteriota</taxon>
        <taxon>Stenosarchaea group</taxon>
        <taxon>Halobacteria</taxon>
        <taxon>Halobacteriales</taxon>
        <taxon>Natrialbaceae</taxon>
        <taxon>Natrialba</taxon>
    </lineage>
</organism>